<gene>
    <name evidence="3" type="ORF">OUZ56_004063</name>
</gene>
<feature type="compositionally biased region" description="Basic residues" evidence="1">
    <location>
        <begin position="95"/>
        <end position="105"/>
    </location>
</feature>
<evidence type="ECO:0000256" key="2">
    <source>
        <dbReference type="SAM" id="SignalP"/>
    </source>
</evidence>
<keyword evidence="2" id="KW-0732">Signal</keyword>
<protein>
    <submittedName>
        <fullName evidence="3">Uncharacterized protein</fullName>
    </submittedName>
</protein>
<sequence>MGVFSLCVAVLLFSPGLAHLNEGKKGNELEVSLTNASSVIDKKDTAKQLLLDHRVESSEIITEKNSTLIVANKHDGKKKRPSKRRKNRVNQLNQKGRRPSGRNRRPPNEKKGNKKAKQPSSRAVRYLARSAHTDQLNKAVDDMLACMSQTLATQNSTFSVRLNTFRTNMKISPWAFVALNKTNTIKMAAKMIDEKTRRVRAANDFKNEAAEVDTESYEDDDDAMNPEEETTLDPVTENSNDIGESSTVPEELMATEEDDVDDSAETVTYVSVNITQSKKDNVKWYHRTQQPPPVVLPDGTVEYSLQLLSDNEIQNRKLGFAEEESSQQREDSGRQAKELDGERDQSSSRSYPRRPSATVEGIGFIQRNGDVLVGMRQNSTAHIIDTQLLIGPLQYVMDRKSGFLLQQSRVSMPQLTAKLRLTEVDGKLVAVRFKPTKIRPNEALVTLRLSENGKVPSHLETARLVSYLSREMTRVWNSGYLLRRVKRQFKQLFIEGTTDKKTDSKHDDARKIVQMLAFSAFEEPLSADTGKDNKELSKA</sequence>
<organism evidence="3 4">
    <name type="scientific">Daphnia magna</name>
    <dbReference type="NCBI Taxonomy" id="35525"/>
    <lineage>
        <taxon>Eukaryota</taxon>
        <taxon>Metazoa</taxon>
        <taxon>Ecdysozoa</taxon>
        <taxon>Arthropoda</taxon>
        <taxon>Crustacea</taxon>
        <taxon>Branchiopoda</taxon>
        <taxon>Diplostraca</taxon>
        <taxon>Cladocera</taxon>
        <taxon>Anomopoda</taxon>
        <taxon>Daphniidae</taxon>
        <taxon>Daphnia</taxon>
    </lineage>
</organism>
<evidence type="ECO:0000313" key="4">
    <source>
        <dbReference type="Proteomes" id="UP001234178"/>
    </source>
</evidence>
<accession>A0ABQ9YNM6</accession>
<evidence type="ECO:0000256" key="1">
    <source>
        <dbReference type="SAM" id="MobiDB-lite"/>
    </source>
</evidence>
<feature type="compositionally biased region" description="Low complexity" evidence="1">
    <location>
        <begin position="347"/>
        <end position="356"/>
    </location>
</feature>
<reference evidence="3 4" key="1">
    <citation type="journal article" date="2023" name="Nucleic Acids Res.">
        <title>The hologenome of Daphnia magna reveals possible DNA methylation and microbiome-mediated evolution of the host genome.</title>
        <authorList>
            <person name="Chaturvedi A."/>
            <person name="Li X."/>
            <person name="Dhandapani V."/>
            <person name="Marshall H."/>
            <person name="Kissane S."/>
            <person name="Cuenca-Cambronero M."/>
            <person name="Asole G."/>
            <person name="Calvet F."/>
            <person name="Ruiz-Romero M."/>
            <person name="Marangio P."/>
            <person name="Guigo R."/>
            <person name="Rago D."/>
            <person name="Mirbahai L."/>
            <person name="Eastwood N."/>
            <person name="Colbourne J.K."/>
            <person name="Zhou J."/>
            <person name="Mallon E."/>
            <person name="Orsini L."/>
        </authorList>
    </citation>
    <scope>NUCLEOTIDE SEQUENCE [LARGE SCALE GENOMIC DNA]</scope>
    <source>
        <strain evidence="3">LRV0_1</strain>
    </source>
</reference>
<comment type="caution">
    <text evidence="3">The sequence shown here is derived from an EMBL/GenBank/DDBJ whole genome shotgun (WGS) entry which is preliminary data.</text>
</comment>
<feature type="compositionally biased region" description="Basic and acidic residues" evidence="1">
    <location>
        <begin position="326"/>
        <end position="346"/>
    </location>
</feature>
<keyword evidence="4" id="KW-1185">Reference proteome</keyword>
<proteinExistence type="predicted"/>
<feature type="compositionally biased region" description="Acidic residues" evidence="1">
    <location>
        <begin position="210"/>
        <end position="231"/>
    </location>
</feature>
<feature type="region of interest" description="Disordered" evidence="1">
    <location>
        <begin position="206"/>
        <end position="261"/>
    </location>
</feature>
<name>A0ABQ9YNM6_9CRUS</name>
<feature type="compositionally biased region" description="Basic residues" evidence="1">
    <location>
        <begin position="75"/>
        <end position="88"/>
    </location>
</feature>
<feature type="region of interest" description="Disordered" evidence="1">
    <location>
        <begin position="71"/>
        <end position="123"/>
    </location>
</feature>
<dbReference type="Proteomes" id="UP001234178">
    <property type="component" value="Unassembled WGS sequence"/>
</dbReference>
<feature type="chain" id="PRO_5045515375" evidence="2">
    <location>
        <begin position="19"/>
        <end position="539"/>
    </location>
</feature>
<dbReference type="EMBL" id="JAOYFB010000001">
    <property type="protein sequence ID" value="KAK4002220.1"/>
    <property type="molecule type" value="Genomic_DNA"/>
</dbReference>
<evidence type="ECO:0000313" key="3">
    <source>
        <dbReference type="EMBL" id="KAK4002220.1"/>
    </source>
</evidence>
<feature type="region of interest" description="Disordered" evidence="1">
    <location>
        <begin position="320"/>
        <end position="356"/>
    </location>
</feature>
<feature type="signal peptide" evidence="2">
    <location>
        <begin position="1"/>
        <end position="18"/>
    </location>
</feature>
<feature type="compositionally biased region" description="Polar residues" evidence="1">
    <location>
        <begin position="236"/>
        <end position="248"/>
    </location>
</feature>